<evidence type="ECO:0000313" key="21">
    <source>
        <dbReference type="Proteomes" id="UP000606922"/>
    </source>
</evidence>
<dbReference type="InterPro" id="IPR009061">
    <property type="entry name" value="DNA-bd_dom_put_sf"/>
</dbReference>
<evidence type="ECO:0000256" key="6">
    <source>
        <dbReference type="ARBA" id="ARBA00022598"/>
    </source>
</evidence>
<reference evidence="20" key="1">
    <citation type="journal article" date="2014" name="Int. J. Syst. Evol. Microbiol.">
        <title>Complete genome sequence of Corynebacterium casei LMG S-19264T (=DSM 44701T), isolated from a smear-ripened cheese.</title>
        <authorList>
            <consortium name="US DOE Joint Genome Institute (JGI-PGF)"/>
            <person name="Walter F."/>
            <person name="Albersmeier A."/>
            <person name="Kalinowski J."/>
            <person name="Ruckert C."/>
        </authorList>
    </citation>
    <scope>NUCLEOTIDE SEQUENCE</scope>
    <source>
        <strain evidence="20">CGMCC 1.12813</strain>
    </source>
</reference>
<evidence type="ECO:0000256" key="14">
    <source>
        <dbReference type="ARBA" id="ARBA00049255"/>
    </source>
</evidence>
<name>A0A916WNV1_9MICO</name>
<feature type="binding site" evidence="15">
    <location>
        <position position="491"/>
    </location>
    <ligand>
        <name>Mg(2+)</name>
        <dbReference type="ChEBI" id="CHEBI:18420"/>
        <note>shared with alpha subunit</note>
    </ligand>
</feature>
<dbReference type="GO" id="GO:0009328">
    <property type="term" value="C:phenylalanine-tRNA ligase complex"/>
    <property type="evidence" value="ECO:0007669"/>
    <property type="project" value="TreeGrafter"/>
</dbReference>
<dbReference type="SUPFAM" id="SSF55681">
    <property type="entry name" value="Class II aaRS and biotin synthetases"/>
    <property type="match status" value="1"/>
</dbReference>
<evidence type="ECO:0000256" key="11">
    <source>
        <dbReference type="ARBA" id="ARBA00022884"/>
    </source>
</evidence>
<dbReference type="Proteomes" id="UP000606922">
    <property type="component" value="Unassembled WGS sequence"/>
</dbReference>
<feature type="binding site" evidence="15">
    <location>
        <position position="481"/>
    </location>
    <ligand>
        <name>Mg(2+)</name>
        <dbReference type="ChEBI" id="CHEBI:18420"/>
        <note>shared with alpha subunit</note>
    </ligand>
</feature>
<dbReference type="Pfam" id="PF17759">
    <property type="entry name" value="tRNA_synthFbeta"/>
    <property type="match status" value="1"/>
</dbReference>
<gene>
    <name evidence="15 20" type="primary">pheT</name>
    <name evidence="20" type="ORF">GCM10010979_32750</name>
</gene>
<dbReference type="HAMAP" id="MF_00283">
    <property type="entry name" value="Phe_tRNA_synth_beta1"/>
    <property type="match status" value="1"/>
</dbReference>
<keyword evidence="8 15" id="KW-0547">Nucleotide-binding</keyword>
<evidence type="ECO:0000256" key="4">
    <source>
        <dbReference type="ARBA" id="ARBA00022490"/>
    </source>
</evidence>
<dbReference type="InterPro" id="IPR004532">
    <property type="entry name" value="Phe-tRNA-ligase_IIc_bsu_bact"/>
</dbReference>
<dbReference type="Pfam" id="PF01588">
    <property type="entry name" value="tRNA_bind"/>
    <property type="match status" value="1"/>
</dbReference>
<dbReference type="InterPro" id="IPR005146">
    <property type="entry name" value="B3/B4_tRNA-bd"/>
</dbReference>
<dbReference type="InterPro" id="IPR041616">
    <property type="entry name" value="PheRS_beta_core"/>
</dbReference>
<dbReference type="NCBIfam" id="TIGR00472">
    <property type="entry name" value="pheT_bact"/>
    <property type="match status" value="1"/>
</dbReference>
<comment type="caution">
    <text evidence="20">The sequence shown here is derived from an EMBL/GenBank/DDBJ whole genome shotgun (WGS) entry which is preliminary data.</text>
</comment>
<keyword evidence="11 16" id="KW-0694">RNA-binding</keyword>
<dbReference type="Pfam" id="PF03484">
    <property type="entry name" value="B5"/>
    <property type="match status" value="1"/>
</dbReference>
<dbReference type="EMBL" id="BMGB01000002">
    <property type="protein sequence ID" value="GGB15585.1"/>
    <property type="molecule type" value="Genomic_DNA"/>
</dbReference>
<proteinExistence type="inferred from homology"/>
<comment type="similarity">
    <text evidence="2 15">Belongs to the phenylalanyl-tRNA synthetase beta subunit family. Type 1 subfamily.</text>
</comment>
<dbReference type="InterPro" id="IPR005121">
    <property type="entry name" value="Fdx_antiC-bd"/>
</dbReference>
<keyword evidence="6 15" id="KW-0436">Ligase</keyword>
<keyword evidence="5 16" id="KW-0820">tRNA-binding</keyword>
<keyword evidence="21" id="KW-1185">Reference proteome</keyword>
<dbReference type="RefSeq" id="WP_188511803.1">
    <property type="nucleotide sequence ID" value="NZ_BMGB01000002.1"/>
</dbReference>
<dbReference type="SUPFAM" id="SSF50249">
    <property type="entry name" value="Nucleic acid-binding proteins"/>
    <property type="match status" value="1"/>
</dbReference>
<evidence type="ECO:0000256" key="16">
    <source>
        <dbReference type="PROSITE-ProRule" id="PRU00209"/>
    </source>
</evidence>
<evidence type="ECO:0000256" key="5">
    <source>
        <dbReference type="ARBA" id="ARBA00022555"/>
    </source>
</evidence>
<dbReference type="EC" id="6.1.1.20" evidence="15"/>
<dbReference type="InterPro" id="IPR005147">
    <property type="entry name" value="tRNA_synthase_B5-dom"/>
</dbReference>
<comment type="caution">
    <text evidence="15">Lacks conserved residue(s) required for the propagation of feature annotation.</text>
</comment>
<comment type="subunit">
    <text evidence="3 15">Tetramer of two alpha and two beta subunits.</text>
</comment>
<feature type="binding site" evidence="15">
    <location>
        <position position="490"/>
    </location>
    <ligand>
        <name>Mg(2+)</name>
        <dbReference type="ChEBI" id="CHEBI:18420"/>
        <note>shared with alpha subunit</note>
    </ligand>
</feature>
<dbReference type="PROSITE" id="PS51447">
    <property type="entry name" value="FDX_ACB"/>
    <property type="match status" value="1"/>
</dbReference>
<keyword evidence="9 15" id="KW-0067">ATP-binding</keyword>
<dbReference type="InterPro" id="IPR036690">
    <property type="entry name" value="Fdx_antiC-bd_sf"/>
</dbReference>
<keyword evidence="13 15" id="KW-0030">Aminoacyl-tRNA synthetase</keyword>
<dbReference type="GO" id="GO:0004826">
    <property type="term" value="F:phenylalanine-tRNA ligase activity"/>
    <property type="evidence" value="ECO:0007669"/>
    <property type="project" value="UniProtKB-UniRule"/>
</dbReference>
<dbReference type="Gene3D" id="3.30.930.10">
    <property type="entry name" value="Bira Bifunctional Protein, Domain 2"/>
    <property type="match status" value="1"/>
</dbReference>
<evidence type="ECO:0000256" key="9">
    <source>
        <dbReference type="ARBA" id="ARBA00022840"/>
    </source>
</evidence>
<sequence length="848" mass="88590">MRIPVSWLGEYVDLPEDVSVEHLHAALVKVGFEEEGFHGFDLTGPVVVGQVLEFTPEAQTNGKTINWCQVDVGEAEPRGIVCGAHNFAVGDKVVVSLPGAVLPGPFPIAARKTYGHVSDGMIASARELGLGEEHDGILVLGSLGLDPEVGADAIDLLGLHDFAVEINVTPDRGYALSLRGVAREYSHSTGAAFRDPARWSYGNRASDFATPAPTEPAKEGSVPTGFPVTIDDTAPIRGRAGVSVFEARVVRGIDATRPTPPWMVARLALAGVRSISLPVDITNYVMFELGQPIHGYDLDTLTGGITVRRATAGEKFETLDGKVRSLDVEDLLVTDESGPIGLAGVMGGAKTEMTTGTVDVLIEAGNWEPVSIARTARRHKLPSEAAKRYERGVDPAVAAPAVARVAQLLVELAGGTVDTLGSSYNAATVPAPIELPADYAAKLMGVDYTADEIKSSLTTIGADLSASSGSYTVTPPSWRPDLTDKATLVEEIARIVGYDRIPSVLPVAPPGRGLTRSQQLRRSASRALAGGGLTEVLSYSFVTSASNELFGSATGGPVPAIKLANPLDSEFGWMRTSVLPGLIDAARRNLSRGLTDLALFEVGLVFQPVAGETYGSGPLPVGNARPSDETLLALNAGIPPQPWHVGALFLGDAVVKQPGLTAVRTGVADAIAAAHQLALAVGATITVRQGSHQAMHPGRTAELWAGDTLVGYAGELLPAIADDRDLPRVVALLEVDLDALIDSTSDEVTPTPIVSFPAATQDLSVVVSDATPAGDVLATVIEGAGSLLESARLVDDYRGTGIEPGSKSLTFALRFRASDRTLTAAEATEAKTAAVELAASRFGASLRE</sequence>
<keyword evidence="10 15" id="KW-0460">Magnesium</keyword>
<dbReference type="Gene3D" id="3.30.70.380">
    <property type="entry name" value="Ferrodoxin-fold anticodon-binding domain"/>
    <property type="match status" value="1"/>
</dbReference>
<keyword evidence="4 15" id="KW-0963">Cytoplasm</keyword>
<comment type="catalytic activity">
    <reaction evidence="14 15">
        <text>tRNA(Phe) + L-phenylalanine + ATP = L-phenylalanyl-tRNA(Phe) + AMP + diphosphate + H(+)</text>
        <dbReference type="Rhea" id="RHEA:19413"/>
        <dbReference type="Rhea" id="RHEA-COMP:9668"/>
        <dbReference type="Rhea" id="RHEA-COMP:9699"/>
        <dbReference type="ChEBI" id="CHEBI:15378"/>
        <dbReference type="ChEBI" id="CHEBI:30616"/>
        <dbReference type="ChEBI" id="CHEBI:33019"/>
        <dbReference type="ChEBI" id="CHEBI:58095"/>
        <dbReference type="ChEBI" id="CHEBI:78442"/>
        <dbReference type="ChEBI" id="CHEBI:78531"/>
        <dbReference type="ChEBI" id="CHEBI:456215"/>
        <dbReference type="EC" id="6.1.1.20"/>
    </reaction>
</comment>
<dbReference type="GO" id="GO:0000049">
    <property type="term" value="F:tRNA binding"/>
    <property type="evidence" value="ECO:0007669"/>
    <property type="project" value="UniProtKB-UniRule"/>
</dbReference>
<feature type="domain" description="FDX-ACB" evidence="18">
    <location>
        <begin position="754"/>
        <end position="847"/>
    </location>
</feature>
<dbReference type="CDD" id="cd02796">
    <property type="entry name" value="tRNA_bind_bactPheRS"/>
    <property type="match status" value="1"/>
</dbReference>
<dbReference type="Gene3D" id="3.50.40.10">
    <property type="entry name" value="Phenylalanyl-trna Synthetase, Chain B, domain 3"/>
    <property type="match status" value="1"/>
</dbReference>
<dbReference type="Pfam" id="PF03483">
    <property type="entry name" value="B3_4"/>
    <property type="match status" value="1"/>
</dbReference>
<evidence type="ECO:0000259" key="19">
    <source>
        <dbReference type="PROSITE" id="PS51483"/>
    </source>
</evidence>
<dbReference type="SMART" id="SM00873">
    <property type="entry name" value="B3_4"/>
    <property type="match status" value="1"/>
</dbReference>
<dbReference type="GO" id="GO:0005524">
    <property type="term" value="F:ATP binding"/>
    <property type="evidence" value="ECO:0007669"/>
    <property type="project" value="UniProtKB-UniRule"/>
</dbReference>
<feature type="domain" description="TRNA-binding" evidence="17">
    <location>
        <begin position="40"/>
        <end position="154"/>
    </location>
</feature>
<dbReference type="GO" id="GO:0006432">
    <property type="term" value="P:phenylalanyl-tRNA aminoacylation"/>
    <property type="evidence" value="ECO:0007669"/>
    <property type="project" value="UniProtKB-UniRule"/>
</dbReference>
<dbReference type="InterPro" id="IPR012340">
    <property type="entry name" value="NA-bd_OB-fold"/>
</dbReference>
<dbReference type="PANTHER" id="PTHR10947">
    <property type="entry name" value="PHENYLALANYL-TRNA SYNTHETASE BETA CHAIN AND LEUCINE-RICH REPEAT-CONTAINING PROTEIN 47"/>
    <property type="match status" value="1"/>
</dbReference>
<evidence type="ECO:0000256" key="7">
    <source>
        <dbReference type="ARBA" id="ARBA00022723"/>
    </source>
</evidence>
<organism evidence="20 21">
    <name type="scientific">Conyzicola nivalis</name>
    <dbReference type="NCBI Taxonomy" id="1477021"/>
    <lineage>
        <taxon>Bacteria</taxon>
        <taxon>Bacillati</taxon>
        <taxon>Actinomycetota</taxon>
        <taxon>Actinomycetes</taxon>
        <taxon>Micrococcales</taxon>
        <taxon>Microbacteriaceae</taxon>
        <taxon>Conyzicola</taxon>
    </lineage>
</organism>
<evidence type="ECO:0000259" key="18">
    <source>
        <dbReference type="PROSITE" id="PS51447"/>
    </source>
</evidence>
<evidence type="ECO:0000256" key="1">
    <source>
        <dbReference type="ARBA" id="ARBA00004496"/>
    </source>
</evidence>
<dbReference type="InterPro" id="IPR002547">
    <property type="entry name" value="tRNA-bd_dom"/>
</dbReference>
<dbReference type="PROSITE" id="PS51483">
    <property type="entry name" value="B5"/>
    <property type="match status" value="1"/>
</dbReference>
<dbReference type="Pfam" id="PF03147">
    <property type="entry name" value="FDX-ACB"/>
    <property type="match status" value="1"/>
</dbReference>
<evidence type="ECO:0000256" key="3">
    <source>
        <dbReference type="ARBA" id="ARBA00011209"/>
    </source>
</evidence>
<dbReference type="SUPFAM" id="SSF56037">
    <property type="entry name" value="PheT/TilS domain"/>
    <property type="match status" value="1"/>
</dbReference>
<reference evidence="20" key="2">
    <citation type="submission" date="2020-09" db="EMBL/GenBank/DDBJ databases">
        <authorList>
            <person name="Sun Q."/>
            <person name="Zhou Y."/>
        </authorList>
    </citation>
    <scope>NUCLEOTIDE SEQUENCE</scope>
    <source>
        <strain evidence="20">CGMCC 1.12813</strain>
    </source>
</reference>
<feature type="domain" description="B5" evidence="19">
    <location>
        <begin position="428"/>
        <end position="503"/>
    </location>
</feature>
<accession>A0A916WNV1</accession>
<protein>
    <recommendedName>
        <fullName evidence="15">Phenylalanine--tRNA ligase beta subunit</fullName>
        <ecNumber evidence="15">6.1.1.20</ecNumber>
    </recommendedName>
    <alternativeName>
        <fullName evidence="15">Phenylalanyl-tRNA synthetase beta subunit</fullName>
        <shortName evidence="15">PheRS</shortName>
    </alternativeName>
</protein>
<dbReference type="InterPro" id="IPR020825">
    <property type="entry name" value="Phe-tRNA_synthase-like_B3/B4"/>
</dbReference>
<dbReference type="AlphaFoldDB" id="A0A916WNV1"/>
<comment type="subcellular location">
    <subcellularLocation>
        <location evidence="1 15">Cytoplasm</location>
    </subcellularLocation>
</comment>
<dbReference type="Gene3D" id="2.40.50.140">
    <property type="entry name" value="Nucleic acid-binding proteins"/>
    <property type="match status" value="1"/>
</dbReference>
<dbReference type="GO" id="GO:0000287">
    <property type="term" value="F:magnesium ion binding"/>
    <property type="evidence" value="ECO:0007669"/>
    <property type="project" value="UniProtKB-UniRule"/>
</dbReference>
<evidence type="ECO:0000256" key="2">
    <source>
        <dbReference type="ARBA" id="ARBA00008653"/>
    </source>
</evidence>
<dbReference type="Gene3D" id="3.30.56.10">
    <property type="match status" value="2"/>
</dbReference>
<keyword evidence="7 15" id="KW-0479">Metal-binding</keyword>
<evidence type="ECO:0000256" key="10">
    <source>
        <dbReference type="ARBA" id="ARBA00022842"/>
    </source>
</evidence>
<evidence type="ECO:0000256" key="12">
    <source>
        <dbReference type="ARBA" id="ARBA00022917"/>
    </source>
</evidence>
<dbReference type="SUPFAM" id="SSF46955">
    <property type="entry name" value="Putative DNA-binding domain"/>
    <property type="match status" value="1"/>
</dbReference>
<dbReference type="SUPFAM" id="SSF54991">
    <property type="entry name" value="Anticodon-binding domain of PheRS"/>
    <property type="match status" value="1"/>
</dbReference>
<evidence type="ECO:0000256" key="8">
    <source>
        <dbReference type="ARBA" id="ARBA00022741"/>
    </source>
</evidence>
<dbReference type="PROSITE" id="PS50886">
    <property type="entry name" value="TRBD"/>
    <property type="match status" value="1"/>
</dbReference>
<evidence type="ECO:0000256" key="13">
    <source>
        <dbReference type="ARBA" id="ARBA00023146"/>
    </source>
</evidence>
<evidence type="ECO:0000256" key="15">
    <source>
        <dbReference type="HAMAP-Rule" id="MF_00283"/>
    </source>
</evidence>
<dbReference type="InterPro" id="IPR033714">
    <property type="entry name" value="tRNA_bind_bactPheRS"/>
</dbReference>
<comment type="cofactor">
    <cofactor evidence="15">
        <name>Mg(2+)</name>
        <dbReference type="ChEBI" id="CHEBI:18420"/>
    </cofactor>
    <text evidence="15">Binds 2 magnesium ions per tetramer.</text>
</comment>
<dbReference type="InterPro" id="IPR045864">
    <property type="entry name" value="aa-tRNA-synth_II/BPL/LPL"/>
</dbReference>
<dbReference type="SMART" id="SM00874">
    <property type="entry name" value="B5"/>
    <property type="match status" value="1"/>
</dbReference>
<dbReference type="InterPro" id="IPR045060">
    <property type="entry name" value="Phe-tRNA-ligase_IIc_bsu"/>
</dbReference>
<evidence type="ECO:0000259" key="17">
    <source>
        <dbReference type="PROSITE" id="PS50886"/>
    </source>
</evidence>
<keyword evidence="12 15" id="KW-0648">Protein biosynthesis</keyword>
<evidence type="ECO:0000313" key="20">
    <source>
        <dbReference type="EMBL" id="GGB15585.1"/>
    </source>
</evidence>
<dbReference type="SMART" id="SM00896">
    <property type="entry name" value="FDX-ACB"/>
    <property type="match status" value="1"/>
</dbReference>
<dbReference type="PANTHER" id="PTHR10947:SF0">
    <property type="entry name" value="PHENYLALANINE--TRNA LIGASE BETA SUBUNIT"/>
    <property type="match status" value="1"/>
</dbReference>
<dbReference type="CDD" id="cd00769">
    <property type="entry name" value="PheRS_beta_core"/>
    <property type="match status" value="1"/>
</dbReference>